<proteinExistence type="predicted"/>
<evidence type="ECO:0008006" key="3">
    <source>
        <dbReference type="Google" id="ProtNLM"/>
    </source>
</evidence>
<dbReference type="AlphaFoldDB" id="A0A7Z8YDQ5"/>
<evidence type="ECO:0000313" key="2">
    <source>
        <dbReference type="Proteomes" id="UP000276733"/>
    </source>
</evidence>
<dbReference type="PROSITE" id="PS51257">
    <property type="entry name" value="PROKAR_LIPOPROTEIN"/>
    <property type="match status" value="1"/>
</dbReference>
<evidence type="ECO:0000313" key="1">
    <source>
        <dbReference type="EMBL" id="VDG82486.1"/>
    </source>
</evidence>
<organism evidence="1 2">
    <name type="scientific">Capnocytophaga ochracea</name>
    <dbReference type="NCBI Taxonomy" id="1018"/>
    <lineage>
        <taxon>Bacteria</taxon>
        <taxon>Pseudomonadati</taxon>
        <taxon>Bacteroidota</taxon>
        <taxon>Flavobacteriia</taxon>
        <taxon>Flavobacteriales</taxon>
        <taxon>Flavobacteriaceae</taxon>
        <taxon>Capnocytophaga</taxon>
    </lineage>
</organism>
<sequence>MKKYVFLAGLAITFIACNKSDDDVPAPTQTSSFSASIKEVFTDPHKDLKNLLVNDYIPYEITIEDSNSDTEGVSYSLISKKDENKHQILNRDFELYTDNEKGEKQKVTTDYISFSPKGKHKFYIKPIVPGTFQHTYTLQRQVNGKPEGGYQYYDINFNAVRITAWTHAELYKWIWHYLHQSSKHYRIYHFKIEDGTNVNDIYLSPKSTGNNKVIQTFFVLYNGSIHNGGELKVDEEKDFLPEEHTYDFNPPLLSPIISEFHIIQERPNQDPYEIVYYNINIEER</sequence>
<reference evidence="1 2" key="1">
    <citation type="submission" date="2018-11" db="EMBL/GenBank/DDBJ databases">
        <authorList>
            <consortium name="Pathogen Informatics"/>
        </authorList>
    </citation>
    <scope>NUCLEOTIDE SEQUENCE [LARGE SCALE GENOMIC DNA]</scope>
    <source>
        <strain evidence="1 2">NCTC11458</strain>
    </source>
</reference>
<name>A0A7Z8YDQ5_CAPOC</name>
<dbReference type="Proteomes" id="UP000276733">
    <property type="component" value="Unassembled WGS sequence"/>
</dbReference>
<dbReference type="RefSeq" id="WP_181831860.1">
    <property type="nucleotide sequence ID" value="NZ_UYIQ01000001.1"/>
</dbReference>
<dbReference type="EMBL" id="UYIQ01000001">
    <property type="protein sequence ID" value="VDG82486.1"/>
    <property type="molecule type" value="Genomic_DNA"/>
</dbReference>
<comment type="caution">
    <text evidence="1">The sequence shown here is derived from an EMBL/GenBank/DDBJ whole genome shotgun (WGS) entry which is preliminary data.</text>
</comment>
<protein>
    <recommendedName>
        <fullName evidence="3">Lipoprotein</fullName>
    </recommendedName>
</protein>
<gene>
    <name evidence="1" type="ORF">NCTC11458_01791</name>
</gene>
<accession>A0A7Z8YDQ5</accession>